<dbReference type="PANTHER" id="PTHR31447:SF0">
    <property type="entry name" value="HYDROXYPROLINE-RICH GLYCOPROTEIN FAMILY PROTEIN"/>
    <property type="match status" value="1"/>
</dbReference>
<dbReference type="Proteomes" id="UP000639772">
    <property type="component" value="Unassembled WGS sequence"/>
</dbReference>
<evidence type="ECO:0000313" key="4">
    <source>
        <dbReference type="Proteomes" id="UP000639772"/>
    </source>
</evidence>
<dbReference type="EMBL" id="JADCNM010000008">
    <property type="protein sequence ID" value="KAG0471243.1"/>
    <property type="molecule type" value="Genomic_DNA"/>
</dbReference>
<feature type="region of interest" description="Disordered" evidence="2">
    <location>
        <begin position="424"/>
        <end position="528"/>
    </location>
</feature>
<dbReference type="AlphaFoldDB" id="A0A835QMC7"/>
<organism evidence="3 4">
    <name type="scientific">Vanilla planifolia</name>
    <name type="common">Vanilla</name>
    <dbReference type="NCBI Taxonomy" id="51239"/>
    <lineage>
        <taxon>Eukaryota</taxon>
        <taxon>Viridiplantae</taxon>
        <taxon>Streptophyta</taxon>
        <taxon>Embryophyta</taxon>
        <taxon>Tracheophyta</taxon>
        <taxon>Spermatophyta</taxon>
        <taxon>Magnoliopsida</taxon>
        <taxon>Liliopsida</taxon>
        <taxon>Asparagales</taxon>
        <taxon>Orchidaceae</taxon>
        <taxon>Vanilloideae</taxon>
        <taxon>Vanilleae</taxon>
        <taxon>Vanilla</taxon>
    </lineage>
</organism>
<evidence type="ECO:0000313" key="3">
    <source>
        <dbReference type="EMBL" id="KAG0471243.1"/>
    </source>
</evidence>
<feature type="compositionally biased region" description="Polar residues" evidence="2">
    <location>
        <begin position="451"/>
        <end position="475"/>
    </location>
</feature>
<proteinExistence type="inferred from homology"/>
<evidence type="ECO:0000256" key="1">
    <source>
        <dbReference type="ARBA" id="ARBA00007879"/>
    </source>
</evidence>
<accession>A0A835QMC7</accession>
<dbReference type="GO" id="GO:0006402">
    <property type="term" value="P:mRNA catabolic process"/>
    <property type="evidence" value="ECO:0007669"/>
    <property type="project" value="InterPro"/>
</dbReference>
<name>A0A835QMC7_VANPL</name>
<reference evidence="3 4" key="1">
    <citation type="journal article" date="2020" name="Nat. Food">
        <title>A phased Vanilla planifolia genome enables genetic improvement of flavour and production.</title>
        <authorList>
            <person name="Hasing T."/>
            <person name="Tang H."/>
            <person name="Brym M."/>
            <person name="Khazi F."/>
            <person name="Huang T."/>
            <person name="Chambers A.H."/>
        </authorList>
    </citation>
    <scope>NUCLEOTIDE SEQUENCE [LARGE SCALE GENOMIC DNA]</scope>
    <source>
        <tissue evidence="3">Leaf</tissue>
    </source>
</reference>
<comment type="caution">
    <text evidence="3">The sequence shown here is derived from an EMBL/GenBank/DDBJ whole genome shotgun (WGS) entry which is preliminary data.</text>
</comment>
<dbReference type="SUPFAM" id="SSF51197">
    <property type="entry name" value="Clavaminate synthase-like"/>
    <property type="match status" value="1"/>
</dbReference>
<sequence>MAAQPEKMHFPAGEAQQQWQWIPDERDGFISWLRSEFAAANAIIDVLVQHLRVVGEPGEYEHVIGSIHQRRLSWAPVIYMQHYFSISDVLMGLQHAAMRKQQRHFEKEGRKTGSFGYRHRQEIVRRTMDKSEKEEDDKLVGEGQAPGLDSSVTSVVQNDLEGQTMIVSKRPMKGHGRELIQLGIPIVEGPGEDENISGTSKDRKVEAIPKLLHDVFDRLLQLQVLSTKPDFCIIDFFNEGDHSQPYIWPSWYGRPVCSLFLTECNMVFGRLIGGDYRGDYRGSLKISFKAGSLLVMQGRSADLARHAIPSIRKHRTILTFGKSSPKRPLLLDGLRIPQSTSPSPATSPWVMPSAKPILSRHSSSSKHYGIVPTTAAILQAPPISPSHLPQPNGVSPIFIAPTPLASTAMPYPAPVQLPPVSGGWTLPSQPIHPGPRHPIPGTGVFLPFPGSSHSQSPPLPSTNMSTTGSLESAPQSEDGKTTSDKLNCPNSSSQKGMHCNGNADAATKEEQHNMGAKKKATNKPIATK</sequence>
<gene>
    <name evidence="3" type="ORF">HPP92_015789</name>
</gene>
<evidence type="ECO:0000256" key="2">
    <source>
        <dbReference type="SAM" id="MobiDB-lite"/>
    </source>
</evidence>
<comment type="similarity">
    <text evidence="1">Belongs to the alkB family.</text>
</comment>
<dbReference type="Gene3D" id="2.60.120.590">
    <property type="entry name" value="Alpha-ketoglutarate-dependent dioxygenase AlkB-like"/>
    <property type="match status" value="1"/>
</dbReference>
<dbReference type="GO" id="GO:0032451">
    <property type="term" value="F:demethylase activity"/>
    <property type="evidence" value="ECO:0007669"/>
    <property type="project" value="InterPro"/>
</dbReference>
<dbReference type="OrthoDB" id="1916097at2759"/>
<dbReference type="InterPro" id="IPR044842">
    <property type="entry name" value="ALKBH9B/ALKBH10B-like"/>
</dbReference>
<protein>
    <submittedName>
        <fullName evidence="3">Uncharacterized protein</fullName>
    </submittedName>
</protein>
<feature type="compositionally biased region" description="Polar residues" evidence="2">
    <location>
        <begin position="484"/>
        <end position="495"/>
    </location>
</feature>
<dbReference type="PANTHER" id="PTHR31447">
    <property type="entry name" value="HYDROXYPROLINE-RICH GLYCOPROTEIN FAMILY PROTEIN-RELATED"/>
    <property type="match status" value="1"/>
</dbReference>
<dbReference type="InterPro" id="IPR037151">
    <property type="entry name" value="AlkB-like_sf"/>
</dbReference>
<dbReference type="GO" id="GO:0003729">
    <property type="term" value="F:mRNA binding"/>
    <property type="evidence" value="ECO:0007669"/>
    <property type="project" value="InterPro"/>
</dbReference>